<protein>
    <submittedName>
        <fullName evidence="6">Putative G-protein coupled receptor 144</fullName>
    </submittedName>
</protein>
<dbReference type="Proteomes" id="UP000001075">
    <property type="component" value="Unassembled WGS sequence"/>
</dbReference>
<comment type="subcellular location">
    <subcellularLocation>
        <location evidence="1">Membrane</location>
        <topology evidence="1">Multi-pass membrane protein</topology>
    </subcellularLocation>
</comment>
<dbReference type="Gene3D" id="1.20.1070.10">
    <property type="entry name" value="Rhodopsin 7-helix transmembrane proteins"/>
    <property type="match status" value="1"/>
</dbReference>
<feature type="transmembrane region" description="Helical" evidence="5">
    <location>
        <begin position="74"/>
        <end position="101"/>
    </location>
</feature>
<organism evidence="6 7">
    <name type="scientific">Cricetulus griseus</name>
    <name type="common">Chinese hamster</name>
    <name type="synonym">Cricetulus barabensis griseus</name>
    <dbReference type="NCBI Taxonomy" id="10029"/>
    <lineage>
        <taxon>Eukaryota</taxon>
        <taxon>Metazoa</taxon>
        <taxon>Chordata</taxon>
        <taxon>Craniata</taxon>
        <taxon>Vertebrata</taxon>
        <taxon>Euteleostomi</taxon>
        <taxon>Mammalia</taxon>
        <taxon>Eutheria</taxon>
        <taxon>Euarchontoglires</taxon>
        <taxon>Glires</taxon>
        <taxon>Rodentia</taxon>
        <taxon>Myomorpha</taxon>
        <taxon>Muroidea</taxon>
        <taxon>Cricetidae</taxon>
        <taxon>Cricetinae</taxon>
        <taxon>Cricetulus</taxon>
    </lineage>
</organism>
<dbReference type="InterPro" id="IPR000832">
    <property type="entry name" value="GPCR_2_secretin-like"/>
</dbReference>
<dbReference type="PANTHER" id="PTHR12011">
    <property type="entry name" value="ADHESION G-PROTEIN COUPLED RECEPTOR"/>
    <property type="match status" value="1"/>
</dbReference>
<gene>
    <name evidence="6" type="ORF">I79_020171</name>
</gene>
<dbReference type="EMBL" id="JH001593">
    <property type="protein sequence ID" value="EGV92829.1"/>
    <property type="molecule type" value="Genomic_DNA"/>
</dbReference>
<evidence type="ECO:0000256" key="2">
    <source>
        <dbReference type="ARBA" id="ARBA00022692"/>
    </source>
</evidence>
<dbReference type="GO" id="GO:0005886">
    <property type="term" value="C:plasma membrane"/>
    <property type="evidence" value="ECO:0007669"/>
    <property type="project" value="TreeGrafter"/>
</dbReference>
<dbReference type="GO" id="GO:0007189">
    <property type="term" value="P:adenylate cyclase-activating G protein-coupled receptor signaling pathway"/>
    <property type="evidence" value="ECO:0007669"/>
    <property type="project" value="TreeGrafter"/>
</dbReference>
<sequence length="246" mass="26831">MGFWLCRETSACPAFPDVCHISRVLLLPSNPKLRGSWATINCLVLTVYLDSTPASANHSTSFANLLQGGPEKELLLRTLSFVGCGMSLRAFATIFLLFLVAGHSCGHYGHHPSSESPWLRGFWTLPLSAYTDAIWAIVGPMLYVLTANTCILVRMVMVTVSSSHLHARMLSLQAGLQQKIRAMVKLVLALLPVLSLTWLVGLLVHLSPTWVYAAVGLNSFLVFLVPGQVEWGALAHWDSGCAVCQN</sequence>
<keyword evidence="3 5" id="KW-1133">Transmembrane helix</keyword>
<dbReference type="eggNOG" id="KOG4193">
    <property type="taxonomic scope" value="Eukaryota"/>
</dbReference>
<evidence type="ECO:0000256" key="3">
    <source>
        <dbReference type="ARBA" id="ARBA00022989"/>
    </source>
</evidence>
<evidence type="ECO:0000256" key="4">
    <source>
        <dbReference type="ARBA" id="ARBA00023136"/>
    </source>
</evidence>
<keyword evidence="6" id="KW-0675">Receptor</keyword>
<dbReference type="PANTHER" id="PTHR12011:SF58">
    <property type="entry name" value="ADHESION G-PROTEIN COUPLED RECEPTOR D2"/>
    <property type="match status" value="1"/>
</dbReference>
<dbReference type="GO" id="GO:0004930">
    <property type="term" value="F:G protein-coupled receptor activity"/>
    <property type="evidence" value="ECO:0007669"/>
    <property type="project" value="InterPro"/>
</dbReference>
<keyword evidence="4 5" id="KW-0472">Membrane</keyword>
<feature type="transmembrane region" description="Helical" evidence="5">
    <location>
        <begin position="133"/>
        <end position="161"/>
    </location>
</feature>
<reference evidence="7" key="1">
    <citation type="journal article" date="2011" name="Nat. Biotechnol.">
        <title>The genomic sequence of the Chinese hamster ovary (CHO)-K1 cell line.</title>
        <authorList>
            <person name="Xu X."/>
            <person name="Nagarajan H."/>
            <person name="Lewis N.E."/>
            <person name="Pan S."/>
            <person name="Cai Z."/>
            <person name="Liu X."/>
            <person name="Chen W."/>
            <person name="Xie M."/>
            <person name="Wang W."/>
            <person name="Hammond S."/>
            <person name="Andersen M.R."/>
            <person name="Neff N."/>
            <person name="Passarelli B."/>
            <person name="Koh W."/>
            <person name="Fan H.C."/>
            <person name="Wang J."/>
            <person name="Gui Y."/>
            <person name="Lee K.H."/>
            <person name="Betenbaugh M.J."/>
            <person name="Quake S.R."/>
            <person name="Famili I."/>
            <person name="Palsson B.O."/>
            <person name="Wang J."/>
        </authorList>
    </citation>
    <scope>NUCLEOTIDE SEQUENCE [LARGE SCALE GENOMIC DNA]</scope>
    <source>
        <strain evidence="7">CHO K1 cell line</strain>
    </source>
</reference>
<accession>G3I9D4</accession>
<evidence type="ECO:0000256" key="5">
    <source>
        <dbReference type="SAM" id="Phobius"/>
    </source>
</evidence>
<proteinExistence type="predicted"/>
<dbReference type="Pfam" id="PF00002">
    <property type="entry name" value="7tm_2"/>
    <property type="match status" value="1"/>
</dbReference>
<evidence type="ECO:0000313" key="6">
    <source>
        <dbReference type="EMBL" id="EGV92829.1"/>
    </source>
</evidence>
<dbReference type="InParanoid" id="G3I9D4"/>
<evidence type="ECO:0000256" key="1">
    <source>
        <dbReference type="ARBA" id="ARBA00004141"/>
    </source>
</evidence>
<name>G3I9D4_CRIGR</name>
<feature type="transmembrane region" description="Helical" evidence="5">
    <location>
        <begin position="182"/>
        <end position="204"/>
    </location>
</feature>
<evidence type="ECO:0000313" key="7">
    <source>
        <dbReference type="Proteomes" id="UP000001075"/>
    </source>
</evidence>
<dbReference type="AlphaFoldDB" id="G3I9D4"/>
<keyword evidence="2 5" id="KW-0812">Transmembrane</keyword>